<proteinExistence type="predicted"/>
<evidence type="ECO:0008006" key="4">
    <source>
        <dbReference type="Google" id="ProtNLM"/>
    </source>
</evidence>
<dbReference type="AlphaFoldDB" id="A0A1W0WM73"/>
<organism evidence="2 3">
    <name type="scientific">Hypsibius exemplaris</name>
    <name type="common">Freshwater tardigrade</name>
    <dbReference type="NCBI Taxonomy" id="2072580"/>
    <lineage>
        <taxon>Eukaryota</taxon>
        <taxon>Metazoa</taxon>
        <taxon>Ecdysozoa</taxon>
        <taxon>Tardigrada</taxon>
        <taxon>Eutardigrada</taxon>
        <taxon>Parachela</taxon>
        <taxon>Hypsibioidea</taxon>
        <taxon>Hypsibiidae</taxon>
        <taxon>Hypsibius</taxon>
    </lineage>
</organism>
<comment type="caution">
    <text evidence="2">The sequence shown here is derived from an EMBL/GenBank/DDBJ whole genome shotgun (WGS) entry which is preliminary data.</text>
</comment>
<protein>
    <recommendedName>
        <fullName evidence="4">DUF2439 domain-containing protein</fullName>
    </recommendedName>
</protein>
<keyword evidence="3" id="KW-1185">Reference proteome</keyword>
<sequence>MESSSSKTAVKLAPPLAPCRTDEQVIQLLLGTLQPEKCTTPCTHCGTNAPYSCQAAAAKRLAASTVKRDPDDVRKADVKPIDVPSVSRDAGQMDARQKSVVYQNGATSHSSPLNKRVYDQGGPQDDPEDIRHQTKYRTSMYRGAASFSPLPSGVMKKMVPTAKGKKSQEDVKKPTLFRFWRIMYAKPSGRKNKIWEDDGTLAIEGKQFVLRSSTGKELGRSSGATPEEIEELHEGKVMLVGSKEVQLLDGISDEDYENKAYLD</sequence>
<reference evidence="3" key="1">
    <citation type="submission" date="2017-01" db="EMBL/GenBank/DDBJ databases">
        <title>Comparative genomics of anhydrobiosis in the tardigrade Hypsibius dujardini.</title>
        <authorList>
            <person name="Yoshida Y."/>
            <person name="Koutsovoulos G."/>
            <person name="Laetsch D."/>
            <person name="Stevens L."/>
            <person name="Kumar S."/>
            <person name="Horikawa D."/>
            <person name="Ishino K."/>
            <person name="Komine S."/>
            <person name="Tomita M."/>
            <person name="Blaxter M."/>
            <person name="Arakawa K."/>
        </authorList>
    </citation>
    <scope>NUCLEOTIDE SEQUENCE [LARGE SCALE GENOMIC DNA]</scope>
    <source>
        <strain evidence="3">Z151</strain>
    </source>
</reference>
<evidence type="ECO:0000313" key="2">
    <source>
        <dbReference type="EMBL" id="OQV16311.1"/>
    </source>
</evidence>
<feature type="compositionally biased region" description="Polar residues" evidence="1">
    <location>
        <begin position="100"/>
        <end position="113"/>
    </location>
</feature>
<dbReference type="EMBL" id="MTYJ01000076">
    <property type="protein sequence ID" value="OQV16311.1"/>
    <property type="molecule type" value="Genomic_DNA"/>
</dbReference>
<evidence type="ECO:0000256" key="1">
    <source>
        <dbReference type="SAM" id="MobiDB-lite"/>
    </source>
</evidence>
<evidence type="ECO:0000313" key="3">
    <source>
        <dbReference type="Proteomes" id="UP000192578"/>
    </source>
</evidence>
<name>A0A1W0WM73_HYPEX</name>
<dbReference type="Proteomes" id="UP000192578">
    <property type="component" value="Unassembled WGS sequence"/>
</dbReference>
<dbReference type="OrthoDB" id="413460at2759"/>
<feature type="region of interest" description="Disordered" evidence="1">
    <location>
        <begin position="84"/>
        <end position="129"/>
    </location>
</feature>
<accession>A0A1W0WM73</accession>
<gene>
    <name evidence="2" type="ORF">BV898_09619</name>
</gene>